<name>A0A1F6TFW2_9PROT</name>
<feature type="domain" description="Metallo-beta-lactamase" evidence="1">
    <location>
        <begin position="36"/>
        <end position="214"/>
    </location>
</feature>
<evidence type="ECO:0000313" key="2">
    <source>
        <dbReference type="EMBL" id="OGI43966.1"/>
    </source>
</evidence>
<reference evidence="2 3" key="1">
    <citation type="journal article" date="2016" name="Nat. Commun.">
        <title>Thousands of microbial genomes shed light on interconnected biogeochemical processes in an aquifer system.</title>
        <authorList>
            <person name="Anantharaman K."/>
            <person name="Brown C.T."/>
            <person name="Hug L.A."/>
            <person name="Sharon I."/>
            <person name="Castelle C.J."/>
            <person name="Probst A.J."/>
            <person name="Thomas B.C."/>
            <person name="Singh A."/>
            <person name="Wilkins M.J."/>
            <person name="Karaoz U."/>
            <person name="Brodie E.L."/>
            <person name="Williams K.H."/>
            <person name="Hubbard S.S."/>
            <person name="Banfield J.F."/>
        </authorList>
    </citation>
    <scope>NUCLEOTIDE SEQUENCE [LARGE SCALE GENOMIC DNA]</scope>
</reference>
<organism evidence="2 3">
    <name type="scientific">Candidatus Muproteobacteria bacterium RBG_16_64_11</name>
    <dbReference type="NCBI Taxonomy" id="1817758"/>
    <lineage>
        <taxon>Bacteria</taxon>
        <taxon>Pseudomonadati</taxon>
        <taxon>Pseudomonadota</taxon>
        <taxon>Candidatus Muproteobacteria</taxon>
    </lineage>
</organism>
<gene>
    <name evidence="2" type="ORF">A2150_02780</name>
</gene>
<dbReference type="Proteomes" id="UP000177925">
    <property type="component" value="Unassembled WGS sequence"/>
</dbReference>
<comment type="caution">
    <text evidence="2">The sequence shown here is derived from an EMBL/GenBank/DDBJ whole genome shotgun (WGS) entry which is preliminary data.</text>
</comment>
<dbReference type="STRING" id="1817758.A2150_02780"/>
<accession>A0A1F6TFW2</accession>
<dbReference type="InterPro" id="IPR001279">
    <property type="entry name" value="Metallo-B-lactamas"/>
</dbReference>
<dbReference type="AlphaFoldDB" id="A0A1F6TFW2"/>
<dbReference type="Pfam" id="PF12706">
    <property type="entry name" value="Lactamase_B_2"/>
    <property type="match status" value="1"/>
</dbReference>
<proteinExistence type="predicted"/>
<dbReference type="GO" id="GO:0008081">
    <property type="term" value="F:phosphoric diester hydrolase activity"/>
    <property type="evidence" value="ECO:0007669"/>
    <property type="project" value="InterPro"/>
</dbReference>
<evidence type="ECO:0000259" key="1">
    <source>
        <dbReference type="SMART" id="SM00849"/>
    </source>
</evidence>
<protein>
    <submittedName>
        <fullName evidence="2">Phosphonate metabolism protein PhnP</fullName>
    </submittedName>
</protein>
<dbReference type="CDD" id="cd07736">
    <property type="entry name" value="PhnP-like_MBL-fold"/>
    <property type="match status" value="1"/>
</dbReference>
<dbReference type="SMART" id="SM00849">
    <property type="entry name" value="Lactamase_B"/>
    <property type="match status" value="1"/>
</dbReference>
<dbReference type="SUPFAM" id="SSF56281">
    <property type="entry name" value="Metallo-hydrolase/oxidoreductase"/>
    <property type="match status" value="1"/>
</dbReference>
<dbReference type="PANTHER" id="PTHR42663:SF6">
    <property type="entry name" value="HYDROLASE C777.06C-RELATED"/>
    <property type="match status" value="1"/>
</dbReference>
<evidence type="ECO:0000313" key="3">
    <source>
        <dbReference type="Proteomes" id="UP000177925"/>
    </source>
</evidence>
<dbReference type="InterPro" id="IPR035682">
    <property type="entry name" value="PhnP_MBL"/>
</dbReference>
<dbReference type="NCBIfam" id="TIGR03307">
    <property type="entry name" value="PhnP"/>
    <property type="match status" value="1"/>
</dbReference>
<dbReference type="EMBL" id="MFSS01000032">
    <property type="protein sequence ID" value="OGI43966.1"/>
    <property type="molecule type" value="Genomic_DNA"/>
</dbReference>
<dbReference type="PANTHER" id="PTHR42663">
    <property type="entry name" value="HYDROLASE C777.06C-RELATED-RELATED"/>
    <property type="match status" value="1"/>
</dbReference>
<dbReference type="InterPro" id="IPR036866">
    <property type="entry name" value="RibonucZ/Hydroxyglut_hydro"/>
</dbReference>
<sequence length="253" mass="27412">MRLTLLGTGASGGVPLYGCDCPACTRARVHSKYRRAPCSALVESGDRRLLIDAGLMDLAERFPAGSLHGVLLTHYHPDHVQGLFHLRWGVGAPIDVYGPPDAEGCADLYKNAGLLRFHRLTKFAPLQLGDLVITPVPLIHSKPTLGYCLEHNGQRVAYLTDTCGLPPATREFLAGWRPQAVVLDCTHPPRAEPARNHNDLSQALAISAEIGDPHLVLTHVSHAFDTWLMQHPETLPASACLARDGATVRLPNA</sequence>
<dbReference type="GO" id="GO:0019700">
    <property type="term" value="P:organic phosphonate catabolic process"/>
    <property type="evidence" value="ECO:0007669"/>
    <property type="project" value="InterPro"/>
</dbReference>
<dbReference type="Gene3D" id="3.60.15.10">
    <property type="entry name" value="Ribonuclease Z/Hydroxyacylglutathione hydrolase-like"/>
    <property type="match status" value="1"/>
</dbReference>
<dbReference type="InterPro" id="IPR017693">
    <property type="entry name" value="Phosphonate_metab_PhnP"/>
</dbReference>